<accession>A0ABQ2PNM5</accession>
<dbReference type="Proteomes" id="UP000621859">
    <property type="component" value="Unassembled WGS sequence"/>
</dbReference>
<dbReference type="EMBL" id="BMLY01000004">
    <property type="protein sequence ID" value="GGP26859.1"/>
    <property type="molecule type" value="Genomic_DNA"/>
</dbReference>
<evidence type="ECO:0000313" key="2">
    <source>
        <dbReference type="Proteomes" id="UP000621859"/>
    </source>
</evidence>
<gene>
    <name evidence="1" type="ORF">GCM10010971_26780</name>
</gene>
<sequence length="88" mass="9726">MEALGFKDCIIAGLHVAQACYAEGRCCGLAIAALASDPDFTAPGSMPMTLIVENRKKKTPPWRGLFLPVRPVYWSEVLTVYPVDNTRW</sequence>
<organism evidence="1 2">
    <name type="scientific">Silvimonas amylolytica</name>
    <dbReference type="NCBI Taxonomy" id="449663"/>
    <lineage>
        <taxon>Bacteria</taxon>
        <taxon>Pseudomonadati</taxon>
        <taxon>Pseudomonadota</taxon>
        <taxon>Betaproteobacteria</taxon>
        <taxon>Neisseriales</taxon>
        <taxon>Chitinibacteraceae</taxon>
        <taxon>Silvimonas</taxon>
    </lineage>
</organism>
<dbReference type="PROSITE" id="PS51257">
    <property type="entry name" value="PROKAR_LIPOPROTEIN"/>
    <property type="match status" value="1"/>
</dbReference>
<protein>
    <submittedName>
        <fullName evidence="1">Uncharacterized protein</fullName>
    </submittedName>
</protein>
<name>A0ABQ2PNM5_9NEIS</name>
<comment type="caution">
    <text evidence="1">The sequence shown here is derived from an EMBL/GenBank/DDBJ whole genome shotgun (WGS) entry which is preliminary data.</text>
</comment>
<proteinExistence type="predicted"/>
<keyword evidence="2" id="KW-1185">Reference proteome</keyword>
<evidence type="ECO:0000313" key="1">
    <source>
        <dbReference type="EMBL" id="GGP26859.1"/>
    </source>
</evidence>
<reference evidence="2" key="1">
    <citation type="journal article" date="2019" name="Int. J. Syst. Evol. Microbiol.">
        <title>The Global Catalogue of Microorganisms (GCM) 10K type strain sequencing project: providing services to taxonomists for standard genome sequencing and annotation.</title>
        <authorList>
            <consortium name="The Broad Institute Genomics Platform"/>
            <consortium name="The Broad Institute Genome Sequencing Center for Infectious Disease"/>
            <person name="Wu L."/>
            <person name="Ma J."/>
        </authorList>
    </citation>
    <scope>NUCLEOTIDE SEQUENCE [LARGE SCALE GENOMIC DNA]</scope>
    <source>
        <strain evidence="2">CGMCC 1.8860</strain>
    </source>
</reference>